<reference evidence="4 5" key="1">
    <citation type="journal article" date="2015" name="Sci. Rep.">
        <title>Chromosome-level genome map provides insights into diverse defense mechanisms in the medicinal fungus Ganoderma sinense.</title>
        <authorList>
            <person name="Zhu Y."/>
            <person name="Xu J."/>
            <person name="Sun C."/>
            <person name="Zhou S."/>
            <person name="Xu H."/>
            <person name="Nelson D.R."/>
            <person name="Qian J."/>
            <person name="Song J."/>
            <person name="Luo H."/>
            <person name="Xiang L."/>
            <person name="Li Y."/>
            <person name="Xu Z."/>
            <person name="Ji A."/>
            <person name="Wang L."/>
            <person name="Lu S."/>
            <person name="Hayward A."/>
            <person name="Sun W."/>
            <person name="Li X."/>
            <person name="Schwartz D.C."/>
            <person name="Wang Y."/>
            <person name="Chen S."/>
        </authorList>
    </citation>
    <scope>NUCLEOTIDE SEQUENCE [LARGE SCALE GENOMIC DNA]</scope>
    <source>
        <strain evidence="4 5">ZZ0214-1</strain>
    </source>
</reference>
<accession>A0A2G8RSL8</accession>
<sequence length="271" mass="29888">MMPPRAYIFFGLNAVRILSIISMILVFASSIFVLVNDVQAVNRAMASHDDMSNCDYIEGSTVPNQPAGVFWAVVNRLLIIFQIIVLILSEIGWPAAFFTTYFPVLGPDFGLGALGIFQCLIGATILSHHVDDFTLVAAFFLFSLGCLNMFLGLFRERTKHRRSIRAWREEAKGVLPTHKDLRPPFARPASAFIGRVFNRGGEKAEPMPVFESKGLGFGRQGEKAAGMKGFLISKPLESLPRYATQPPRSDSRESSRAGTPEPKFKSSATAL</sequence>
<evidence type="ECO:0000313" key="5">
    <source>
        <dbReference type="Proteomes" id="UP000230002"/>
    </source>
</evidence>
<gene>
    <name evidence="4" type="ORF">GSI_14262</name>
</gene>
<keyword evidence="2" id="KW-1133">Transmembrane helix</keyword>
<keyword evidence="5" id="KW-1185">Reference proteome</keyword>
<dbReference type="Pfam" id="PF24535">
    <property type="entry name" value="DUF7598"/>
    <property type="match status" value="1"/>
</dbReference>
<dbReference type="OrthoDB" id="5327148at2759"/>
<dbReference type="Proteomes" id="UP000230002">
    <property type="component" value="Unassembled WGS sequence"/>
</dbReference>
<feature type="transmembrane region" description="Helical" evidence="2">
    <location>
        <begin position="7"/>
        <end position="35"/>
    </location>
</feature>
<organism evidence="4 5">
    <name type="scientific">Ganoderma sinense ZZ0214-1</name>
    <dbReference type="NCBI Taxonomy" id="1077348"/>
    <lineage>
        <taxon>Eukaryota</taxon>
        <taxon>Fungi</taxon>
        <taxon>Dikarya</taxon>
        <taxon>Basidiomycota</taxon>
        <taxon>Agaricomycotina</taxon>
        <taxon>Agaricomycetes</taxon>
        <taxon>Polyporales</taxon>
        <taxon>Polyporaceae</taxon>
        <taxon>Ganoderma</taxon>
    </lineage>
</organism>
<evidence type="ECO:0000256" key="2">
    <source>
        <dbReference type="SAM" id="Phobius"/>
    </source>
</evidence>
<evidence type="ECO:0000256" key="1">
    <source>
        <dbReference type="SAM" id="MobiDB-lite"/>
    </source>
</evidence>
<protein>
    <recommendedName>
        <fullName evidence="3">DUF7598 domain-containing protein</fullName>
    </recommendedName>
</protein>
<feature type="region of interest" description="Disordered" evidence="1">
    <location>
        <begin position="237"/>
        <end position="271"/>
    </location>
</feature>
<name>A0A2G8RSL8_9APHY</name>
<feature type="transmembrane region" description="Helical" evidence="2">
    <location>
        <begin position="69"/>
        <end position="88"/>
    </location>
</feature>
<dbReference type="STRING" id="1077348.A0A2G8RSL8"/>
<feature type="transmembrane region" description="Helical" evidence="2">
    <location>
        <begin position="133"/>
        <end position="154"/>
    </location>
</feature>
<evidence type="ECO:0000313" key="4">
    <source>
        <dbReference type="EMBL" id="PIL24507.1"/>
    </source>
</evidence>
<comment type="caution">
    <text evidence="4">The sequence shown here is derived from an EMBL/GenBank/DDBJ whole genome shotgun (WGS) entry which is preliminary data.</text>
</comment>
<evidence type="ECO:0000259" key="3">
    <source>
        <dbReference type="Pfam" id="PF24535"/>
    </source>
</evidence>
<keyword evidence="2" id="KW-0472">Membrane</keyword>
<dbReference type="EMBL" id="AYKW01000067">
    <property type="protein sequence ID" value="PIL24507.1"/>
    <property type="molecule type" value="Genomic_DNA"/>
</dbReference>
<dbReference type="InterPro" id="IPR056019">
    <property type="entry name" value="DUF7598"/>
</dbReference>
<keyword evidence="2" id="KW-0812">Transmembrane</keyword>
<feature type="domain" description="DUF7598" evidence="3">
    <location>
        <begin position="69"/>
        <end position="128"/>
    </location>
</feature>
<dbReference type="AlphaFoldDB" id="A0A2G8RSL8"/>
<proteinExistence type="predicted"/>